<organism evidence="2 3">
    <name type="scientific">Desulfofarcimen acetoxidans (strain ATCC 49208 / DSM 771 / KCTC 5769 / VKM B-1644 / 5575)</name>
    <name type="common">Desulfotomaculum acetoxidans</name>
    <dbReference type="NCBI Taxonomy" id="485916"/>
    <lineage>
        <taxon>Bacteria</taxon>
        <taxon>Bacillati</taxon>
        <taxon>Bacillota</taxon>
        <taxon>Clostridia</taxon>
        <taxon>Eubacteriales</taxon>
        <taxon>Peptococcaceae</taxon>
        <taxon>Desulfofarcimen</taxon>
    </lineage>
</organism>
<sequence length="84" mass="8583">MPIFEYKCGECGRIFDVLLIAGKDNSELSCPDCGSLKLDKLISTPFLPSSVGKPANEERAGSCCGGQPGGNCTPGSCCGGTGVH</sequence>
<dbReference type="STRING" id="485916.Dtox_0773"/>
<keyword evidence="3" id="KW-1185">Reference proteome</keyword>
<dbReference type="KEGG" id="dae:Dtox_0773"/>
<dbReference type="NCBIfam" id="TIGR02605">
    <property type="entry name" value="CxxC_CxxC_SSSS"/>
    <property type="match status" value="1"/>
</dbReference>
<evidence type="ECO:0000313" key="2">
    <source>
        <dbReference type="EMBL" id="ACV61683.1"/>
    </source>
</evidence>
<dbReference type="Proteomes" id="UP000002217">
    <property type="component" value="Chromosome"/>
</dbReference>
<dbReference type="RefSeq" id="WP_015756401.1">
    <property type="nucleotide sequence ID" value="NC_013216.1"/>
</dbReference>
<feature type="domain" description="Putative regulatory protein FmdB zinc ribbon" evidence="1">
    <location>
        <begin position="1"/>
        <end position="43"/>
    </location>
</feature>
<dbReference type="OrthoDB" id="9813321at2"/>
<dbReference type="SMART" id="SM00834">
    <property type="entry name" value="CxxC_CXXC_SSSS"/>
    <property type="match status" value="1"/>
</dbReference>
<dbReference type="Pfam" id="PF09723">
    <property type="entry name" value="Zn_ribbon_8"/>
    <property type="match status" value="1"/>
</dbReference>
<dbReference type="InterPro" id="IPR013429">
    <property type="entry name" value="Regulatory_FmdB_Zinc_ribbon"/>
</dbReference>
<dbReference type="AlphaFoldDB" id="C8W219"/>
<name>C8W219_DESAS</name>
<accession>C8W219</accession>
<dbReference type="Gene3D" id="2.20.28.30">
    <property type="entry name" value="RNA polymerase ii, chain L"/>
    <property type="match status" value="1"/>
</dbReference>
<evidence type="ECO:0000313" key="3">
    <source>
        <dbReference type="Proteomes" id="UP000002217"/>
    </source>
</evidence>
<evidence type="ECO:0000259" key="1">
    <source>
        <dbReference type="SMART" id="SM00834"/>
    </source>
</evidence>
<dbReference type="eggNOG" id="COG2331">
    <property type="taxonomic scope" value="Bacteria"/>
</dbReference>
<reference evidence="2 3" key="1">
    <citation type="journal article" date="2009" name="Stand. Genomic Sci.">
        <title>Complete genome sequence of Desulfotomaculum acetoxidans type strain (5575).</title>
        <authorList>
            <person name="Spring S."/>
            <person name="Lapidus A."/>
            <person name="Schroder M."/>
            <person name="Gleim D."/>
            <person name="Sims D."/>
            <person name="Meincke L."/>
            <person name="Glavina Del Rio T."/>
            <person name="Tice H."/>
            <person name="Copeland A."/>
            <person name="Cheng J.F."/>
            <person name="Lucas S."/>
            <person name="Chen F."/>
            <person name="Nolan M."/>
            <person name="Bruce D."/>
            <person name="Goodwin L."/>
            <person name="Pitluck S."/>
            <person name="Ivanova N."/>
            <person name="Mavromatis K."/>
            <person name="Mikhailova N."/>
            <person name="Pati A."/>
            <person name="Chen A."/>
            <person name="Palaniappan K."/>
            <person name="Land M."/>
            <person name="Hauser L."/>
            <person name="Chang Y.J."/>
            <person name="Jeffries C.D."/>
            <person name="Chain P."/>
            <person name="Saunders E."/>
            <person name="Brettin T."/>
            <person name="Detter J.C."/>
            <person name="Goker M."/>
            <person name="Bristow J."/>
            <person name="Eisen J.A."/>
            <person name="Markowitz V."/>
            <person name="Hugenholtz P."/>
            <person name="Kyrpides N.C."/>
            <person name="Klenk H.P."/>
            <person name="Han C."/>
        </authorList>
    </citation>
    <scope>NUCLEOTIDE SEQUENCE [LARGE SCALE GENOMIC DNA]</scope>
    <source>
        <strain evidence="3">ATCC 49208 / DSM 771 / VKM B-1644</strain>
    </source>
</reference>
<proteinExistence type="predicted"/>
<dbReference type="HOGENOM" id="CLU_136025_4_0_9"/>
<protein>
    <submittedName>
        <fullName evidence="2">Regulatory protein, FmdB family</fullName>
    </submittedName>
</protein>
<dbReference type="EMBL" id="CP001720">
    <property type="protein sequence ID" value="ACV61683.1"/>
    <property type="molecule type" value="Genomic_DNA"/>
</dbReference>
<gene>
    <name evidence="2" type="ordered locus">Dtox_0773</name>
</gene>